<reference evidence="1" key="1">
    <citation type="journal article" date="2021" name="Proc. Natl. Acad. Sci. U.S.A.">
        <title>A Catalog of Tens of Thousands of Viruses from Human Metagenomes Reveals Hidden Associations with Chronic Diseases.</title>
        <authorList>
            <person name="Tisza M.J."/>
            <person name="Buck C.B."/>
        </authorList>
    </citation>
    <scope>NUCLEOTIDE SEQUENCE</scope>
    <source>
        <strain evidence="1">Ctd0M1</strain>
    </source>
</reference>
<protein>
    <submittedName>
        <fullName evidence="1">Uncharacterized protein</fullName>
    </submittedName>
</protein>
<dbReference type="EMBL" id="BK059094">
    <property type="protein sequence ID" value="DAE29472.1"/>
    <property type="molecule type" value="Genomic_DNA"/>
</dbReference>
<proteinExistence type="predicted"/>
<evidence type="ECO:0000313" key="1">
    <source>
        <dbReference type="EMBL" id="DAE29472.1"/>
    </source>
</evidence>
<sequence>MRLNPFNNTVDKRIIRALEDLATENYSNPFGELARVKIKAKELLKQLKVKEVKKNAHIQQS</sequence>
<name>A0A8S5RDK5_9VIRU</name>
<accession>A0A8S5RDK5</accession>
<organism evidence="1">
    <name type="scientific">virus sp. ctd0M1</name>
    <dbReference type="NCBI Taxonomy" id="2827993"/>
    <lineage>
        <taxon>Viruses</taxon>
    </lineage>
</organism>